<organism evidence="1 2">
    <name type="scientific">Diversispora epigaea</name>
    <dbReference type="NCBI Taxonomy" id="1348612"/>
    <lineage>
        <taxon>Eukaryota</taxon>
        <taxon>Fungi</taxon>
        <taxon>Fungi incertae sedis</taxon>
        <taxon>Mucoromycota</taxon>
        <taxon>Glomeromycotina</taxon>
        <taxon>Glomeromycetes</taxon>
        <taxon>Diversisporales</taxon>
        <taxon>Diversisporaceae</taxon>
        <taxon>Diversispora</taxon>
    </lineage>
</organism>
<dbReference type="EMBL" id="PQFF01000156">
    <property type="protein sequence ID" value="RHZ78339.1"/>
    <property type="molecule type" value="Genomic_DNA"/>
</dbReference>
<dbReference type="Gene3D" id="3.80.10.10">
    <property type="entry name" value="Ribonuclease Inhibitor"/>
    <property type="match status" value="1"/>
</dbReference>
<protein>
    <submittedName>
        <fullName evidence="1">Uncharacterized protein</fullName>
    </submittedName>
</protein>
<keyword evidence="2" id="KW-1185">Reference proteome</keyword>
<reference evidence="1 2" key="1">
    <citation type="submission" date="2018-08" db="EMBL/GenBank/DDBJ databases">
        <title>Genome and evolution of the arbuscular mycorrhizal fungus Diversispora epigaea (formerly Glomus versiforme) and its bacterial endosymbionts.</title>
        <authorList>
            <person name="Sun X."/>
            <person name="Fei Z."/>
            <person name="Harrison M."/>
        </authorList>
    </citation>
    <scope>NUCLEOTIDE SEQUENCE [LARGE SCALE GENOMIC DNA]</scope>
    <source>
        <strain evidence="1 2">IT104</strain>
    </source>
</reference>
<name>A0A397IQQ7_9GLOM</name>
<evidence type="ECO:0000313" key="1">
    <source>
        <dbReference type="EMBL" id="RHZ78339.1"/>
    </source>
</evidence>
<gene>
    <name evidence="1" type="ORF">Glove_166g24</name>
</gene>
<dbReference type="SUPFAM" id="SSF81383">
    <property type="entry name" value="F-box domain"/>
    <property type="match status" value="1"/>
</dbReference>
<sequence length="513" mass="59130">MISTIVIIVMRSKPLPADVLQEIFDYFSDDMFTLHSCILVNRLWSEVATPLFWRKTSNLLSIPKKYIMGSIFRNWISCLSEESKNILSDNGIILTSPIKRPPMFDYLGFCRSLSYWDITKIVDDMYDLEVEDLVSINSGGLDNSRCLYNKYLIKQELFKTIVNRCSSIEFLDISEFVHLDIPLPHLSGAEIWFSNLRELHCDVSTSSGFYYRLAQICRNLEIINCFYSSRDNNGFAILIEVQNNLQQLGFRISHGIFSKACPNIERALLSHADTLTHLSLKGESMSIPLTVISAFNKLHTLELHFTDNINQEILERLESKSFPTLRVLKMGGILAPLEMILRLIRRTGGNLKIISLYGFVLPKEEVARIFNNEIIPRYCNKLEYVTVWCTEKHFKDIERILTSCHQLKGISMRTLPTDKKKLNGDPLFQLLSREAPKSLTKLRIRGKWDITPQALDTFLSIRKIEGKKLFSIHICLDEGDIEITSKHNEVIKKYQKCGILKYEVEGKFTGEFN</sequence>
<proteinExistence type="predicted"/>
<evidence type="ECO:0000313" key="2">
    <source>
        <dbReference type="Proteomes" id="UP000266861"/>
    </source>
</evidence>
<dbReference type="OrthoDB" id="2347843at2759"/>
<dbReference type="InterPro" id="IPR032675">
    <property type="entry name" value="LRR_dom_sf"/>
</dbReference>
<accession>A0A397IQQ7</accession>
<dbReference type="Proteomes" id="UP000266861">
    <property type="component" value="Unassembled WGS sequence"/>
</dbReference>
<dbReference type="InterPro" id="IPR036047">
    <property type="entry name" value="F-box-like_dom_sf"/>
</dbReference>
<dbReference type="AlphaFoldDB" id="A0A397IQQ7"/>
<comment type="caution">
    <text evidence="1">The sequence shown here is derived from an EMBL/GenBank/DDBJ whole genome shotgun (WGS) entry which is preliminary data.</text>
</comment>
<dbReference type="SUPFAM" id="SSF52047">
    <property type="entry name" value="RNI-like"/>
    <property type="match status" value="1"/>
</dbReference>